<proteinExistence type="predicted"/>
<reference evidence="1" key="2">
    <citation type="journal article" date="2015" name="Data Brief">
        <title>Shoot transcriptome of the giant reed, Arundo donax.</title>
        <authorList>
            <person name="Barrero R.A."/>
            <person name="Guerrero F.D."/>
            <person name="Moolhuijzen P."/>
            <person name="Goolsby J.A."/>
            <person name="Tidwell J."/>
            <person name="Bellgard S.E."/>
            <person name="Bellgard M.I."/>
        </authorList>
    </citation>
    <scope>NUCLEOTIDE SEQUENCE</scope>
    <source>
        <tissue evidence="1">Shoot tissue taken approximately 20 cm above the soil surface</tissue>
    </source>
</reference>
<dbReference type="AlphaFoldDB" id="A0A0A8ZZ80"/>
<organism evidence="1">
    <name type="scientific">Arundo donax</name>
    <name type="common">Giant reed</name>
    <name type="synonym">Donax arundinaceus</name>
    <dbReference type="NCBI Taxonomy" id="35708"/>
    <lineage>
        <taxon>Eukaryota</taxon>
        <taxon>Viridiplantae</taxon>
        <taxon>Streptophyta</taxon>
        <taxon>Embryophyta</taxon>
        <taxon>Tracheophyta</taxon>
        <taxon>Spermatophyta</taxon>
        <taxon>Magnoliopsida</taxon>
        <taxon>Liliopsida</taxon>
        <taxon>Poales</taxon>
        <taxon>Poaceae</taxon>
        <taxon>PACMAD clade</taxon>
        <taxon>Arundinoideae</taxon>
        <taxon>Arundineae</taxon>
        <taxon>Arundo</taxon>
    </lineage>
</organism>
<name>A0A0A8ZZ80_ARUDO</name>
<protein>
    <submittedName>
        <fullName evidence="1">Uncharacterized protein</fullName>
    </submittedName>
</protein>
<dbReference type="EMBL" id="GBRH01254857">
    <property type="protein sequence ID" value="JAD43038.1"/>
    <property type="molecule type" value="Transcribed_RNA"/>
</dbReference>
<evidence type="ECO:0000313" key="1">
    <source>
        <dbReference type="EMBL" id="JAD43038.1"/>
    </source>
</evidence>
<accession>A0A0A8ZZ80</accession>
<reference evidence="1" key="1">
    <citation type="submission" date="2014-09" db="EMBL/GenBank/DDBJ databases">
        <authorList>
            <person name="Magalhaes I.L.F."/>
            <person name="Oliveira U."/>
            <person name="Santos F.R."/>
            <person name="Vidigal T.H.D.A."/>
            <person name="Brescovit A.D."/>
            <person name="Santos A.J."/>
        </authorList>
    </citation>
    <scope>NUCLEOTIDE SEQUENCE</scope>
    <source>
        <tissue evidence="1">Shoot tissue taken approximately 20 cm above the soil surface</tissue>
    </source>
</reference>
<sequence>MFGWVSVMSLVTSLHPLFIEIGSKKPGFGRFAHV</sequence>